<dbReference type="RefSeq" id="WP_203996679.1">
    <property type="nucleotide sequence ID" value="NZ_BOPG01000031.1"/>
</dbReference>
<accession>A0A8J3Z6R0</accession>
<dbReference type="Proteomes" id="UP000612585">
    <property type="component" value="Unassembled WGS sequence"/>
</dbReference>
<protein>
    <submittedName>
        <fullName evidence="1">Uncharacterized protein</fullName>
    </submittedName>
</protein>
<dbReference type="AlphaFoldDB" id="A0A8J3Z6R0"/>
<name>A0A8J3Z6R0_9ACTN</name>
<sequence>MILTTFLAELTDEIRERAGGSAVVETAGAALDFEIRVRPVADGPCPFIVHLESDDEVTIEFGVLSVAHFASADRAAVAESCRSTVGDLLAGAVTESVWSRAGTPCRAEARVGTGPAAITVSTRDGLCLRAVRREVSYPPYRA</sequence>
<organism evidence="1 2">
    <name type="scientific">Virgisporangium aurantiacum</name>
    <dbReference type="NCBI Taxonomy" id="175570"/>
    <lineage>
        <taxon>Bacteria</taxon>
        <taxon>Bacillati</taxon>
        <taxon>Actinomycetota</taxon>
        <taxon>Actinomycetes</taxon>
        <taxon>Micromonosporales</taxon>
        <taxon>Micromonosporaceae</taxon>
        <taxon>Virgisporangium</taxon>
    </lineage>
</organism>
<evidence type="ECO:0000313" key="2">
    <source>
        <dbReference type="Proteomes" id="UP000612585"/>
    </source>
</evidence>
<evidence type="ECO:0000313" key="1">
    <source>
        <dbReference type="EMBL" id="GIJ57378.1"/>
    </source>
</evidence>
<reference evidence="1" key="1">
    <citation type="submission" date="2021-01" db="EMBL/GenBank/DDBJ databases">
        <title>Whole genome shotgun sequence of Virgisporangium aurantiacum NBRC 16421.</title>
        <authorList>
            <person name="Komaki H."/>
            <person name="Tamura T."/>
        </authorList>
    </citation>
    <scope>NUCLEOTIDE SEQUENCE</scope>
    <source>
        <strain evidence="1">NBRC 16421</strain>
    </source>
</reference>
<dbReference type="EMBL" id="BOPG01000031">
    <property type="protein sequence ID" value="GIJ57378.1"/>
    <property type="molecule type" value="Genomic_DNA"/>
</dbReference>
<proteinExistence type="predicted"/>
<keyword evidence="2" id="KW-1185">Reference proteome</keyword>
<gene>
    <name evidence="1" type="ORF">Vau01_048940</name>
</gene>
<comment type="caution">
    <text evidence="1">The sequence shown here is derived from an EMBL/GenBank/DDBJ whole genome shotgun (WGS) entry which is preliminary data.</text>
</comment>